<evidence type="ECO:0000313" key="1">
    <source>
        <dbReference type="EMBL" id="ELU40210.1"/>
    </source>
</evidence>
<dbReference type="HOGENOM" id="CLU_3052015_0_0_1"/>
<reference evidence="1 2" key="1">
    <citation type="journal article" date="2013" name="Nat. Commun.">
        <title>The evolution and pathogenic mechanisms of the rice sheath blight pathogen.</title>
        <authorList>
            <person name="Zheng A."/>
            <person name="Lin R."/>
            <person name="Xu L."/>
            <person name="Qin P."/>
            <person name="Tang C."/>
            <person name="Ai P."/>
            <person name="Zhang D."/>
            <person name="Liu Y."/>
            <person name="Sun Z."/>
            <person name="Feng H."/>
            <person name="Wang Y."/>
            <person name="Chen Y."/>
            <person name="Liang X."/>
            <person name="Fu R."/>
            <person name="Li Q."/>
            <person name="Zhang J."/>
            <person name="Yu X."/>
            <person name="Xie Z."/>
            <person name="Ding L."/>
            <person name="Guan P."/>
            <person name="Tang J."/>
            <person name="Liang Y."/>
            <person name="Wang S."/>
            <person name="Deng Q."/>
            <person name="Li S."/>
            <person name="Zhu J."/>
            <person name="Wang L."/>
            <person name="Liu H."/>
            <person name="Li P."/>
        </authorList>
    </citation>
    <scope>NUCLEOTIDE SEQUENCE [LARGE SCALE GENOMIC DNA]</scope>
    <source>
        <strain evidence="2">AG-1 IA</strain>
    </source>
</reference>
<comment type="caution">
    <text evidence="1">The sequence shown here is derived from an EMBL/GenBank/DDBJ whole genome shotgun (WGS) entry which is preliminary data.</text>
</comment>
<keyword evidence="2" id="KW-1185">Reference proteome</keyword>
<sequence length="54" mass="6091">MDGGHVGQSEQAGNPVAARERFRSACWVTQDFDRQDRRLGVAENRTGWTNDPDE</sequence>
<evidence type="ECO:0000313" key="2">
    <source>
        <dbReference type="Proteomes" id="UP000011668"/>
    </source>
</evidence>
<gene>
    <name evidence="1" type="ORF">AG1IA_05757</name>
</gene>
<dbReference type="Proteomes" id="UP000011668">
    <property type="component" value="Unassembled WGS sequence"/>
</dbReference>
<organism evidence="1 2">
    <name type="scientific">Thanatephorus cucumeris (strain AG1-IA)</name>
    <name type="common">Rice sheath blight fungus</name>
    <name type="synonym">Rhizoctonia solani</name>
    <dbReference type="NCBI Taxonomy" id="983506"/>
    <lineage>
        <taxon>Eukaryota</taxon>
        <taxon>Fungi</taxon>
        <taxon>Dikarya</taxon>
        <taxon>Basidiomycota</taxon>
        <taxon>Agaricomycotina</taxon>
        <taxon>Agaricomycetes</taxon>
        <taxon>Cantharellales</taxon>
        <taxon>Ceratobasidiaceae</taxon>
        <taxon>Rhizoctonia</taxon>
        <taxon>Rhizoctonia solani AG-1</taxon>
    </lineage>
</organism>
<dbReference type="EMBL" id="AFRT01001483">
    <property type="protein sequence ID" value="ELU40210.1"/>
    <property type="molecule type" value="Genomic_DNA"/>
</dbReference>
<proteinExistence type="predicted"/>
<name>L8WQC8_THACA</name>
<dbReference type="AlphaFoldDB" id="L8WQC8"/>
<protein>
    <submittedName>
        <fullName evidence="1">Uncharacterized protein</fullName>
    </submittedName>
</protein>
<accession>L8WQC8</accession>